<dbReference type="EMBL" id="KT997847">
    <property type="protein sequence ID" value="ANS05475.1"/>
    <property type="molecule type" value="Genomic_DNA"/>
</dbReference>
<dbReference type="Proteomes" id="UP000505242">
    <property type="component" value="Genome"/>
</dbReference>
<sequence length="69" mass="8303">MNLDVNHIDFNNNYQISLDIDKAIYSYCICLKGKYYRKIFPKGSIRKQVVKEVKKIFKLKKTNLRVEFK</sequence>
<protein>
    <submittedName>
        <fullName evidence="1">Uncharacterized protein</fullName>
    </submittedName>
</protein>
<dbReference type="GeneID" id="55002012"/>
<reference evidence="1 2" key="1">
    <citation type="submission" date="2015-11" db="EMBL/GenBank/DDBJ databases">
        <title>Genomes of Abundant and Widespread Viruses from the Deep Ocean.</title>
        <authorList>
            <person name="Mizuno C.M."/>
            <person name="Ghai R."/>
            <person name="Saghai A."/>
            <person name="Lopez-Garcia P."/>
            <person name="Rodriguez-Valera F."/>
        </authorList>
    </citation>
    <scope>NUCLEOTIDE SEQUENCE [LARGE SCALE GENOMIC DNA]</scope>
</reference>
<evidence type="ECO:0000313" key="2">
    <source>
        <dbReference type="Proteomes" id="UP000505242"/>
    </source>
</evidence>
<dbReference type="KEGG" id="vg:55002012"/>
<proteinExistence type="predicted"/>
<name>A0A1B1IVX4_9CAUD</name>
<evidence type="ECO:0000313" key="1">
    <source>
        <dbReference type="EMBL" id="ANS05475.1"/>
    </source>
</evidence>
<accession>A0A1B1IVX4</accession>
<keyword evidence="2" id="KW-1185">Reference proteome</keyword>
<organism evidence="1 2">
    <name type="scientific">uncultured phage_Deep1-GF2-KM23-C739</name>
    <dbReference type="NCBI Taxonomy" id="2740798"/>
    <lineage>
        <taxon>Viruses</taxon>
        <taxon>Duplodnaviria</taxon>
        <taxon>Heunggongvirae</taxon>
        <taxon>Uroviricota</taxon>
        <taxon>Caudoviricetes</taxon>
        <taxon>Autographivirales</taxon>
        <taxon>Chosvirus</taxon>
        <taxon>Chosvirus KM23C739</taxon>
    </lineage>
</organism>
<dbReference type="RefSeq" id="YP_009810989.1">
    <property type="nucleotide sequence ID" value="NC_048050.1"/>
</dbReference>